<keyword evidence="5 8" id="KW-0274">FAD</keyword>
<comment type="similarity">
    <text evidence="1 8">Belongs to the FAD-dependent oxidoreductase 2 family. FRD/SDH subfamily.</text>
</comment>
<dbReference type="InterPro" id="IPR010960">
    <property type="entry name" value="Flavocytochrome_c"/>
</dbReference>
<evidence type="ECO:0000256" key="8">
    <source>
        <dbReference type="RuleBase" id="RU366062"/>
    </source>
</evidence>
<dbReference type="FunFam" id="3.90.700.10:FF:000007">
    <property type="entry name" value="NADH-dependent fumarate reductase"/>
    <property type="match status" value="1"/>
</dbReference>
<evidence type="ECO:0000256" key="7">
    <source>
        <dbReference type="ARBA" id="ARBA00049922"/>
    </source>
</evidence>
<dbReference type="EC" id="1.3.99.33" evidence="2 8"/>
<comment type="caution">
    <text evidence="10">The sequence shown here is derived from an EMBL/GenBank/DDBJ whole genome shotgun (WGS) entry which is preliminary data.</text>
</comment>
<comment type="catalytic activity">
    <reaction evidence="7 8">
        <text>dihydrourocanate + A = urocanate + AH2</text>
        <dbReference type="Rhea" id="RHEA:36059"/>
        <dbReference type="ChEBI" id="CHEBI:13193"/>
        <dbReference type="ChEBI" id="CHEBI:17499"/>
        <dbReference type="ChEBI" id="CHEBI:27247"/>
        <dbReference type="ChEBI" id="CHEBI:72991"/>
        <dbReference type="EC" id="1.3.99.33"/>
    </reaction>
</comment>
<evidence type="ECO:0000256" key="4">
    <source>
        <dbReference type="ARBA" id="ARBA00022630"/>
    </source>
</evidence>
<dbReference type="Gene3D" id="3.50.50.60">
    <property type="entry name" value="FAD/NAD(P)-binding domain"/>
    <property type="match status" value="1"/>
</dbReference>
<dbReference type="RefSeq" id="WP_132283213.1">
    <property type="nucleotide sequence ID" value="NZ_SMGQ01000016.1"/>
</dbReference>
<dbReference type="InterPro" id="IPR027477">
    <property type="entry name" value="Succ_DH/fumarate_Rdtase_cat_sf"/>
</dbReference>
<dbReference type="GO" id="GO:0033765">
    <property type="term" value="F:steroid dehydrogenase activity, acting on the CH-CH group of donors"/>
    <property type="evidence" value="ECO:0007669"/>
    <property type="project" value="UniProtKB-ARBA"/>
</dbReference>
<dbReference type="PRINTS" id="PR00368">
    <property type="entry name" value="FADPNR"/>
</dbReference>
<evidence type="ECO:0000259" key="9">
    <source>
        <dbReference type="SMART" id="SM00900"/>
    </source>
</evidence>
<dbReference type="InterPro" id="IPR036188">
    <property type="entry name" value="FAD/NAD-bd_sf"/>
</dbReference>
<dbReference type="EMBL" id="SMGQ01000016">
    <property type="protein sequence ID" value="TCK89134.1"/>
    <property type="molecule type" value="Genomic_DNA"/>
</dbReference>
<evidence type="ECO:0000256" key="1">
    <source>
        <dbReference type="ARBA" id="ARBA00008040"/>
    </source>
</evidence>
<dbReference type="PROSITE" id="PS51257">
    <property type="entry name" value="PROKAR_LIPOPROTEIN"/>
    <property type="match status" value="1"/>
</dbReference>
<dbReference type="PANTHER" id="PTHR43400">
    <property type="entry name" value="FUMARATE REDUCTASE"/>
    <property type="match status" value="1"/>
</dbReference>
<dbReference type="Gene3D" id="3.90.700.10">
    <property type="entry name" value="Succinate dehydrogenase/fumarate reductase flavoprotein, catalytic domain"/>
    <property type="match status" value="1"/>
</dbReference>
<dbReference type="NCBIfam" id="TIGR01813">
    <property type="entry name" value="flavo_cyto_c"/>
    <property type="match status" value="1"/>
</dbReference>
<dbReference type="InterPro" id="IPR007329">
    <property type="entry name" value="FMN-bd"/>
</dbReference>
<dbReference type="PANTHER" id="PTHR43400:SF7">
    <property type="entry name" value="FAD-DEPENDENT OXIDOREDUCTASE 2 FAD BINDING DOMAIN-CONTAINING PROTEIN"/>
    <property type="match status" value="1"/>
</dbReference>
<dbReference type="GO" id="GO:0016020">
    <property type="term" value="C:membrane"/>
    <property type="evidence" value="ECO:0007669"/>
    <property type="project" value="InterPro"/>
</dbReference>
<evidence type="ECO:0000313" key="10">
    <source>
        <dbReference type="EMBL" id="TCK89134.1"/>
    </source>
</evidence>
<evidence type="ECO:0000256" key="5">
    <source>
        <dbReference type="ARBA" id="ARBA00022827"/>
    </source>
</evidence>
<feature type="domain" description="FMN-binding" evidence="9">
    <location>
        <begin position="46"/>
        <end position="119"/>
    </location>
</feature>
<dbReference type="SUPFAM" id="SSF51905">
    <property type="entry name" value="FAD/NAD(P)-binding domain"/>
    <property type="match status" value="1"/>
</dbReference>
<dbReference type="SUPFAM" id="SSF56425">
    <property type="entry name" value="Succinate dehydrogenase/fumarate reductase flavoprotein, catalytic domain"/>
    <property type="match status" value="1"/>
</dbReference>
<organism evidence="10 11">
    <name type="scientific">Natranaerovirga hydrolytica</name>
    <dbReference type="NCBI Taxonomy" id="680378"/>
    <lineage>
        <taxon>Bacteria</taxon>
        <taxon>Bacillati</taxon>
        <taxon>Bacillota</taxon>
        <taxon>Clostridia</taxon>
        <taxon>Lachnospirales</taxon>
        <taxon>Natranaerovirgaceae</taxon>
        <taxon>Natranaerovirga</taxon>
    </lineage>
</organism>
<dbReference type="PRINTS" id="PR00411">
    <property type="entry name" value="PNDRDTASEI"/>
</dbReference>
<dbReference type="OrthoDB" id="9806724at2"/>
<proteinExistence type="inferred from homology"/>
<comment type="cofactor">
    <cofactor evidence="8">
        <name>FMN</name>
        <dbReference type="ChEBI" id="CHEBI:58210"/>
    </cofactor>
    <text evidence="8">Binds 1 or 2 FMN covalently per subunit.</text>
</comment>
<keyword evidence="6 8" id="KW-0560">Oxidoreductase</keyword>
<comment type="cofactor">
    <cofactor evidence="8">
        <name>FAD</name>
        <dbReference type="ChEBI" id="CHEBI:57692"/>
    </cofactor>
    <text evidence="8">Binds 1 FAD per subunit.</text>
</comment>
<dbReference type="Gene3D" id="3.90.1010.20">
    <property type="match status" value="1"/>
</dbReference>
<dbReference type="InterPro" id="IPR050315">
    <property type="entry name" value="FAD-oxidoreductase_2"/>
</dbReference>
<evidence type="ECO:0000313" key="11">
    <source>
        <dbReference type="Proteomes" id="UP000294545"/>
    </source>
</evidence>
<reference evidence="10 11" key="1">
    <citation type="submission" date="2019-03" db="EMBL/GenBank/DDBJ databases">
        <title>Genomic Encyclopedia of Type Strains, Phase IV (KMG-IV): sequencing the most valuable type-strain genomes for metagenomic binning, comparative biology and taxonomic classification.</title>
        <authorList>
            <person name="Goeker M."/>
        </authorList>
    </citation>
    <scope>NUCLEOTIDE SEQUENCE [LARGE SCALE GENOMIC DNA]</scope>
    <source>
        <strain evidence="10 11">DSM 24176</strain>
    </source>
</reference>
<name>A0A4R1MDM1_9FIRM</name>
<sequence length="583" mass="61705">MEKIKKVLAIGLSLSMIFMLAGCQTQTVTKSDQQKENQVIAGEAQGHNGPIKLEVTIEEDAIKEIQIIEHEESDFTISVFDQLPEAMIAANSTDVDTITGATVTSNALIEAVKKAIQASGVTLVAKGQDADQNNNKVEDTSTDIVIIGSGGAGLTAAIEATFEGAEVIVVEKNPFMGGNTNYATGGMNAAATKHQEAQGVEDSAELFYEDTMAGGHDKNDPELLKVFTEGSAASIDWLEDLGADLSKISRLGGQSVDRTHTTSDGGAVGAHLMSVFEKNLEKLDIDVRINTKAVEILAEENRVTGIVVETADGSQYTIHAKAVIIASGGFGASQEMVTKFNPAYAGFGTTNNPGATGDAIKMVEKLDAALVNPEYIQTHPTVVAGGNIMITEGTRGEGAILINREGKRFINELETRDTVSKAILEQEGETAFLVFDENVPERLAAVRKYSTNGVLIEADSLANLAEKIGVNSEELEKTITEYNGYFETQLDTAFERRVIAGQLEKAPFYAVEVAPAIHHTMGGLKINTSAQVINNSGDVVEGLFAAGEVTGGLHGDNRLGGNAVADIVIFGRVAGKTAAQSIQ</sequence>
<dbReference type="AlphaFoldDB" id="A0A4R1MDM1"/>
<dbReference type="SMART" id="SM00900">
    <property type="entry name" value="FMN_bind"/>
    <property type="match status" value="1"/>
</dbReference>
<feature type="chain" id="PRO_5039753322" description="Urocanate reductase" evidence="8">
    <location>
        <begin position="22"/>
        <end position="583"/>
    </location>
</feature>
<dbReference type="GO" id="GO:0010181">
    <property type="term" value="F:FMN binding"/>
    <property type="evidence" value="ECO:0007669"/>
    <property type="project" value="InterPro"/>
</dbReference>
<evidence type="ECO:0000256" key="3">
    <source>
        <dbReference type="ARBA" id="ARBA00015872"/>
    </source>
</evidence>
<protein>
    <recommendedName>
        <fullName evidence="3 8">Urocanate reductase</fullName>
        <ecNumber evidence="2 8">1.3.99.33</ecNumber>
    </recommendedName>
</protein>
<dbReference type="Proteomes" id="UP000294545">
    <property type="component" value="Unassembled WGS sequence"/>
</dbReference>
<dbReference type="Pfam" id="PF04205">
    <property type="entry name" value="FMN_bind"/>
    <property type="match status" value="1"/>
</dbReference>
<evidence type="ECO:0000256" key="6">
    <source>
        <dbReference type="ARBA" id="ARBA00023002"/>
    </source>
</evidence>
<keyword evidence="4 8" id="KW-0285">Flavoprotein</keyword>
<dbReference type="InterPro" id="IPR003953">
    <property type="entry name" value="FAD-dep_OxRdtase_2_FAD-bd"/>
</dbReference>
<evidence type="ECO:0000256" key="2">
    <source>
        <dbReference type="ARBA" id="ARBA00013137"/>
    </source>
</evidence>
<accession>A0A4R1MDM1</accession>
<feature type="signal peptide" evidence="8">
    <location>
        <begin position="1"/>
        <end position="21"/>
    </location>
</feature>
<dbReference type="Pfam" id="PF00890">
    <property type="entry name" value="FAD_binding_2"/>
    <property type="match status" value="1"/>
</dbReference>
<gene>
    <name evidence="10" type="ORF">EDC19_2550</name>
</gene>
<keyword evidence="11" id="KW-1185">Reference proteome</keyword>
<keyword evidence="8" id="KW-0732">Signal</keyword>